<feature type="domain" description="Phosphatidic acid phosphatase type 2/haloperoxidase" evidence="8">
    <location>
        <begin position="63"/>
        <end position="170"/>
    </location>
</feature>
<evidence type="ECO:0000256" key="2">
    <source>
        <dbReference type="ARBA" id="ARBA00022475"/>
    </source>
</evidence>
<dbReference type="EMBL" id="MHCS01000054">
    <property type="protein sequence ID" value="OGY25113.1"/>
    <property type="molecule type" value="Genomic_DNA"/>
</dbReference>
<feature type="transmembrane region" description="Helical" evidence="7">
    <location>
        <begin position="155"/>
        <end position="172"/>
    </location>
</feature>
<feature type="transmembrane region" description="Helical" evidence="7">
    <location>
        <begin position="26"/>
        <end position="50"/>
    </location>
</feature>
<feature type="transmembrane region" description="Helical" evidence="7">
    <location>
        <begin position="62"/>
        <end position="85"/>
    </location>
</feature>
<dbReference type="InterPro" id="IPR036938">
    <property type="entry name" value="PAP2/HPO_sf"/>
</dbReference>
<feature type="transmembrane region" description="Helical" evidence="7">
    <location>
        <begin position="131"/>
        <end position="149"/>
    </location>
</feature>
<dbReference type="PANTHER" id="PTHR14969">
    <property type="entry name" value="SPHINGOSINE-1-PHOSPHATE PHOSPHOHYDROLASE"/>
    <property type="match status" value="1"/>
</dbReference>
<evidence type="ECO:0000256" key="1">
    <source>
        <dbReference type="ARBA" id="ARBA00004651"/>
    </source>
</evidence>
<comment type="caution">
    <text evidence="9">The sequence shown here is derived from an EMBL/GenBank/DDBJ whole genome shotgun (WGS) entry which is preliminary data.</text>
</comment>
<evidence type="ECO:0000313" key="9">
    <source>
        <dbReference type="EMBL" id="OGY25113.1"/>
    </source>
</evidence>
<evidence type="ECO:0000313" key="10">
    <source>
        <dbReference type="Proteomes" id="UP000176389"/>
    </source>
</evidence>
<organism evidence="9 10">
    <name type="scientific">Candidatus Woykebacteria bacterium RBG_16_43_9</name>
    <dbReference type="NCBI Taxonomy" id="1802596"/>
    <lineage>
        <taxon>Bacteria</taxon>
        <taxon>Candidatus Woykeibacteriota</taxon>
    </lineage>
</organism>
<evidence type="ECO:0000256" key="3">
    <source>
        <dbReference type="ARBA" id="ARBA00022692"/>
    </source>
</evidence>
<keyword evidence="4" id="KW-0378">Hydrolase</keyword>
<evidence type="ECO:0000256" key="7">
    <source>
        <dbReference type="SAM" id="Phobius"/>
    </source>
</evidence>
<evidence type="ECO:0000259" key="8">
    <source>
        <dbReference type="SMART" id="SM00014"/>
    </source>
</evidence>
<dbReference type="Gene3D" id="1.20.144.10">
    <property type="entry name" value="Phosphatidic acid phosphatase type 2/haloperoxidase"/>
    <property type="match status" value="1"/>
</dbReference>
<evidence type="ECO:0000256" key="6">
    <source>
        <dbReference type="ARBA" id="ARBA00023136"/>
    </source>
</evidence>
<dbReference type="SMART" id="SM00014">
    <property type="entry name" value="acidPPc"/>
    <property type="match status" value="1"/>
</dbReference>
<dbReference type="STRING" id="1802596.A2Z11_01270"/>
<reference evidence="9 10" key="1">
    <citation type="journal article" date="2016" name="Nat. Commun.">
        <title>Thousands of microbial genomes shed light on interconnected biogeochemical processes in an aquifer system.</title>
        <authorList>
            <person name="Anantharaman K."/>
            <person name="Brown C.T."/>
            <person name="Hug L.A."/>
            <person name="Sharon I."/>
            <person name="Castelle C.J."/>
            <person name="Probst A.J."/>
            <person name="Thomas B.C."/>
            <person name="Singh A."/>
            <person name="Wilkins M.J."/>
            <person name="Karaoz U."/>
            <person name="Brodie E.L."/>
            <person name="Williams K.H."/>
            <person name="Hubbard S.S."/>
            <person name="Banfield J.F."/>
        </authorList>
    </citation>
    <scope>NUCLEOTIDE SEQUENCE [LARGE SCALE GENOMIC DNA]</scope>
</reference>
<name>A0A1G1WBQ8_9BACT</name>
<keyword evidence="5 7" id="KW-1133">Transmembrane helix</keyword>
<dbReference type="GO" id="GO:0005886">
    <property type="term" value="C:plasma membrane"/>
    <property type="evidence" value="ECO:0007669"/>
    <property type="project" value="UniProtKB-SubCell"/>
</dbReference>
<protein>
    <recommendedName>
        <fullName evidence="8">Phosphatidic acid phosphatase type 2/haloperoxidase domain-containing protein</fullName>
    </recommendedName>
</protein>
<evidence type="ECO:0000256" key="4">
    <source>
        <dbReference type="ARBA" id="ARBA00022801"/>
    </source>
</evidence>
<sequence>MNWLSLDKNLFLFINGFAGNTPLLDFLVQLVVNEYFVPVTLTLVIVYIWFGRGKLNKGSRQVLPIAALSVGLVNLLIAFSNQFIIRTRPFDELVTNMLFYKPTDPSFPSNAAAVGFALAVSILLVNRKLGVYSLALAAFYGVSRVYVGVHFPSDVIVGVLIGIISVLFVSNFKRSIRLLTSKIEDFQSRLNLEF</sequence>
<evidence type="ECO:0000256" key="5">
    <source>
        <dbReference type="ARBA" id="ARBA00022989"/>
    </source>
</evidence>
<proteinExistence type="predicted"/>
<dbReference type="SUPFAM" id="SSF48317">
    <property type="entry name" value="Acid phosphatase/Vanadium-dependent haloperoxidase"/>
    <property type="match status" value="1"/>
</dbReference>
<keyword evidence="3 7" id="KW-0812">Transmembrane</keyword>
<keyword evidence="6 7" id="KW-0472">Membrane</keyword>
<dbReference type="AlphaFoldDB" id="A0A1G1WBQ8"/>
<keyword evidence="2" id="KW-1003">Cell membrane</keyword>
<dbReference type="PANTHER" id="PTHR14969:SF62">
    <property type="entry name" value="DECAPRENYLPHOSPHORYL-5-PHOSPHORIBOSE PHOSPHATASE RV3807C-RELATED"/>
    <property type="match status" value="1"/>
</dbReference>
<dbReference type="InterPro" id="IPR000326">
    <property type="entry name" value="PAP2/HPO"/>
</dbReference>
<gene>
    <name evidence="9" type="ORF">A2Z11_01270</name>
</gene>
<feature type="transmembrane region" description="Helical" evidence="7">
    <location>
        <begin position="105"/>
        <end position="124"/>
    </location>
</feature>
<accession>A0A1G1WBQ8</accession>
<dbReference type="GO" id="GO:0016787">
    <property type="term" value="F:hydrolase activity"/>
    <property type="evidence" value="ECO:0007669"/>
    <property type="project" value="UniProtKB-KW"/>
</dbReference>
<comment type="subcellular location">
    <subcellularLocation>
        <location evidence="1">Cell membrane</location>
        <topology evidence="1">Multi-pass membrane protein</topology>
    </subcellularLocation>
</comment>
<dbReference type="Proteomes" id="UP000176389">
    <property type="component" value="Unassembled WGS sequence"/>
</dbReference>
<dbReference type="Pfam" id="PF01569">
    <property type="entry name" value="PAP2"/>
    <property type="match status" value="1"/>
</dbReference>